<gene>
    <name evidence="1" type="primary">Acey_s0396.g667</name>
    <name evidence="1" type="ORF">Y032_0396g667</name>
</gene>
<keyword evidence="2" id="KW-1185">Reference proteome</keyword>
<evidence type="ECO:0000313" key="2">
    <source>
        <dbReference type="Proteomes" id="UP000024635"/>
    </source>
</evidence>
<sequence>MVLIPCVSGQVYDPFQAPTRITSKVVGHVTMRMIIVGDCQKTHFICRMLQSVELELVWIGLVGNDIFTL</sequence>
<name>A0A016RS36_9BILA</name>
<protein>
    <submittedName>
        <fullName evidence="1">Uncharacterized protein</fullName>
    </submittedName>
</protein>
<evidence type="ECO:0000313" key="1">
    <source>
        <dbReference type="EMBL" id="EYB80932.1"/>
    </source>
</evidence>
<organism evidence="1 2">
    <name type="scientific">Ancylostoma ceylanicum</name>
    <dbReference type="NCBI Taxonomy" id="53326"/>
    <lineage>
        <taxon>Eukaryota</taxon>
        <taxon>Metazoa</taxon>
        <taxon>Ecdysozoa</taxon>
        <taxon>Nematoda</taxon>
        <taxon>Chromadorea</taxon>
        <taxon>Rhabditida</taxon>
        <taxon>Rhabditina</taxon>
        <taxon>Rhabditomorpha</taxon>
        <taxon>Strongyloidea</taxon>
        <taxon>Ancylostomatidae</taxon>
        <taxon>Ancylostomatinae</taxon>
        <taxon>Ancylostoma</taxon>
    </lineage>
</organism>
<reference evidence="2" key="1">
    <citation type="journal article" date="2015" name="Nat. Genet.">
        <title>The genome and transcriptome of the zoonotic hookworm Ancylostoma ceylanicum identify infection-specific gene families.</title>
        <authorList>
            <person name="Schwarz E.M."/>
            <person name="Hu Y."/>
            <person name="Antoshechkin I."/>
            <person name="Miller M.M."/>
            <person name="Sternberg P.W."/>
            <person name="Aroian R.V."/>
        </authorList>
    </citation>
    <scope>NUCLEOTIDE SEQUENCE</scope>
    <source>
        <strain evidence="2">HY135</strain>
    </source>
</reference>
<dbReference type="Proteomes" id="UP000024635">
    <property type="component" value="Unassembled WGS sequence"/>
</dbReference>
<proteinExistence type="predicted"/>
<accession>A0A016RS36</accession>
<dbReference type="EMBL" id="JARK01001732">
    <property type="protein sequence ID" value="EYB80932.1"/>
    <property type="molecule type" value="Genomic_DNA"/>
</dbReference>
<dbReference type="AlphaFoldDB" id="A0A016RS36"/>
<comment type="caution">
    <text evidence="1">The sequence shown here is derived from an EMBL/GenBank/DDBJ whole genome shotgun (WGS) entry which is preliminary data.</text>
</comment>